<dbReference type="PANTHER" id="PTHR43673:SF10">
    <property type="entry name" value="NADH DEHYDROGENASE_NAD(P)H NITROREDUCTASE XCC3605-RELATED"/>
    <property type="match status" value="1"/>
</dbReference>
<dbReference type="Proteomes" id="UP001141950">
    <property type="component" value="Unassembled WGS sequence"/>
</dbReference>
<dbReference type="InterPro" id="IPR029479">
    <property type="entry name" value="Nitroreductase"/>
</dbReference>
<feature type="region of interest" description="Disordered" evidence="3">
    <location>
        <begin position="1"/>
        <end position="28"/>
    </location>
</feature>
<dbReference type="Gene3D" id="3.40.109.10">
    <property type="entry name" value="NADH Oxidase"/>
    <property type="match status" value="1"/>
</dbReference>
<evidence type="ECO:0000256" key="1">
    <source>
        <dbReference type="ARBA" id="ARBA00007118"/>
    </source>
</evidence>
<dbReference type="RefSeq" id="WP_257445857.1">
    <property type="nucleotide sequence ID" value="NZ_JANIPJ010000007.1"/>
</dbReference>
<dbReference type="PANTHER" id="PTHR43673">
    <property type="entry name" value="NAD(P)H NITROREDUCTASE YDGI-RELATED"/>
    <property type="match status" value="1"/>
</dbReference>
<dbReference type="SUPFAM" id="SSF55469">
    <property type="entry name" value="FMN-dependent nitroreductase-like"/>
    <property type="match status" value="1"/>
</dbReference>
<dbReference type="AlphaFoldDB" id="A0A9X2MQQ8"/>
<feature type="compositionally biased region" description="Polar residues" evidence="3">
    <location>
        <begin position="1"/>
        <end position="18"/>
    </location>
</feature>
<keyword evidence="6" id="KW-1185">Reference proteome</keyword>
<feature type="region of interest" description="Disordered" evidence="3">
    <location>
        <begin position="186"/>
        <end position="213"/>
    </location>
</feature>
<feature type="domain" description="Nitroreductase" evidence="4">
    <location>
        <begin position="35"/>
        <end position="92"/>
    </location>
</feature>
<proteinExistence type="inferred from homology"/>
<dbReference type="CDD" id="cd02138">
    <property type="entry name" value="TdsD-like"/>
    <property type="match status" value="1"/>
</dbReference>
<evidence type="ECO:0000256" key="2">
    <source>
        <dbReference type="ARBA" id="ARBA00023002"/>
    </source>
</evidence>
<evidence type="ECO:0000259" key="4">
    <source>
        <dbReference type="Pfam" id="PF00881"/>
    </source>
</evidence>
<protein>
    <submittedName>
        <fullName evidence="5">Nitroreductase family protein</fullName>
    </submittedName>
</protein>
<keyword evidence="2" id="KW-0560">Oxidoreductase</keyword>
<organism evidence="5 6">
    <name type="scientific">Paenibacillus soyae</name>
    <dbReference type="NCBI Taxonomy" id="2969249"/>
    <lineage>
        <taxon>Bacteria</taxon>
        <taxon>Bacillati</taxon>
        <taxon>Bacillota</taxon>
        <taxon>Bacilli</taxon>
        <taxon>Bacillales</taxon>
        <taxon>Paenibacillaceae</taxon>
        <taxon>Paenibacillus</taxon>
    </lineage>
</organism>
<evidence type="ECO:0000256" key="3">
    <source>
        <dbReference type="SAM" id="MobiDB-lite"/>
    </source>
</evidence>
<comment type="caution">
    <text evidence="5">The sequence shown here is derived from an EMBL/GenBank/DDBJ whole genome shotgun (WGS) entry which is preliminary data.</text>
</comment>
<comment type="similarity">
    <text evidence="1">Belongs to the nitroreductase family.</text>
</comment>
<accession>A0A9X2MQQ8</accession>
<gene>
    <name evidence="5" type="ORF">NQZ67_12380</name>
</gene>
<dbReference type="InterPro" id="IPR000415">
    <property type="entry name" value="Nitroreductase-like"/>
</dbReference>
<dbReference type="Pfam" id="PF00881">
    <property type="entry name" value="Nitroreductase"/>
    <property type="match status" value="2"/>
</dbReference>
<dbReference type="EMBL" id="JANIPJ010000007">
    <property type="protein sequence ID" value="MCR2804675.1"/>
    <property type="molecule type" value="Genomic_DNA"/>
</dbReference>
<evidence type="ECO:0000313" key="5">
    <source>
        <dbReference type="EMBL" id="MCR2804675.1"/>
    </source>
</evidence>
<evidence type="ECO:0000313" key="6">
    <source>
        <dbReference type="Proteomes" id="UP001141950"/>
    </source>
</evidence>
<dbReference type="GO" id="GO:0016491">
    <property type="term" value="F:oxidoreductase activity"/>
    <property type="evidence" value="ECO:0007669"/>
    <property type="project" value="UniProtKB-KW"/>
</dbReference>
<reference evidence="5" key="1">
    <citation type="submission" date="2022-08" db="EMBL/GenBank/DDBJ databases">
        <title>The genomic sequence of strain Paenibacillus sp. SCIV0701.</title>
        <authorList>
            <person name="Zhao H."/>
        </authorList>
    </citation>
    <scope>NUCLEOTIDE SEQUENCE</scope>
    <source>
        <strain evidence="5">SCIV0701</strain>
    </source>
</reference>
<name>A0A9X2MQQ8_9BACL</name>
<sequence>MSIVSNEQQSQSIETTYSPEVEASRKPDHPVHPLILNRWSPRSYEEKSVTDDVLFTVLEAARWSPSSGNQQPWRFYVARTEEEHEQFRKFIKPRNRLWADKAPVLLLLASVKVREIGEPNGAHAFDAGAAWATLAFQARLLGLSTRAIGGFEHDVARETLGTPDHIALHAVIALGYRGEADALDESFREAEKPNGRRPLADSLLPIPTGGEEA</sequence>
<feature type="domain" description="Nitroreductase" evidence="4">
    <location>
        <begin position="95"/>
        <end position="176"/>
    </location>
</feature>